<proteinExistence type="predicted"/>
<comment type="caution">
    <text evidence="3">The sequence shown here is derived from an EMBL/GenBank/DDBJ whole genome shotgun (WGS) entry which is preliminary data.</text>
</comment>
<keyword evidence="2" id="KW-0472">Membrane</keyword>
<protein>
    <submittedName>
        <fullName evidence="3">DUF2953 domain-containing protein</fullName>
    </submittedName>
</protein>
<keyword evidence="2" id="KW-1133">Transmembrane helix</keyword>
<feature type="transmembrane region" description="Helical" evidence="2">
    <location>
        <begin position="6"/>
        <end position="33"/>
    </location>
</feature>
<evidence type="ECO:0000256" key="2">
    <source>
        <dbReference type="SAM" id="Phobius"/>
    </source>
</evidence>
<sequence length="215" mass="24257">MAANIILLVLLIILFLVLALFSLNLNIVITFYASTEIQKLYQYAISVRSEKRFLELYRITEERRKKPKRKTQKKKTPASRKLKSNFQSFKPYIEIHRLSFLGEISFGSADHTALAAGGLNAAAGALTALLGSLASKISVSRIDIRPVYDDTIRLNFLFECIVKCNTGNIISTTLNILKGRKQNVKSYQRRHVDRNEQHQGNGGCKHSDRRSCANA</sequence>
<dbReference type="AlphaFoldDB" id="A0A9D1I785"/>
<evidence type="ECO:0000313" key="4">
    <source>
        <dbReference type="Proteomes" id="UP000824089"/>
    </source>
</evidence>
<feature type="compositionally biased region" description="Basic and acidic residues" evidence="1">
    <location>
        <begin position="205"/>
        <end position="215"/>
    </location>
</feature>
<accession>A0A9D1I785</accession>
<reference evidence="3" key="2">
    <citation type="journal article" date="2021" name="PeerJ">
        <title>Extensive microbial diversity within the chicken gut microbiome revealed by metagenomics and culture.</title>
        <authorList>
            <person name="Gilroy R."/>
            <person name="Ravi A."/>
            <person name="Getino M."/>
            <person name="Pursley I."/>
            <person name="Horton D.L."/>
            <person name="Alikhan N.F."/>
            <person name="Baker D."/>
            <person name="Gharbi K."/>
            <person name="Hall N."/>
            <person name="Watson M."/>
            <person name="Adriaenssens E.M."/>
            <person name="Foster-Nyarko E."/>
            <person name="Jarju S."/>
            <person name="Secka A."/>
            <person name="Antonio M."/>
            <person name="Oren A."/>
            <person name="Chaudhuri R.R."/>
            <person name="La Ragione R."/>
            <person name="Hildebrand F."/>
            <person name="Pallen M.J."/>
        </authorList>
    </citation>
    <scope>NUCLEOTIDE SEQUENCE</scope>
    <source>
        <strain evidence="3">CHK195-4489</strain>
    </source>
</reference>
<evidence type="ECO:0000313" key="3">
    <source>
        <dbReference type="EMBL" id="HIU29132.1"/>
    </source>
</evidence>
<dbReference type="EMBL" id="DVMM01000050">
    <property type="protein sequence ID" value="HIU29132.1"/>
    <property type="molecule type" value="Genomic_DNA"/>
</dbReference>
<organism evidence="3 4">
    <name type="scientific">Candidatus Egerieisoma faecipullorum</name>
    <dbReference type="NCBI Taxonomy" id="2840963"/>
    <lineage>
        <taxon>Bacteria</taxon>
        <taxon>Bacillati</taxon>
        <taxon>Bacillota</taxon>
        <taxon>Clostridia</taxon>
        <taxon>Eubacteriales</taxon>
        <taxon>Clostridiaceae</taxon>
        <taxon>Clostridiaceae incertae sedis</taxon>
        <taxon>Candidatus Egerieisoma</taxon>
    </lineage>
</organism>
<dbReference type="Proteomes" id="UP000824089">
    <property type="component" value="Unassembled WGS sequence"/>
</dbReference>
<evidence type="ECO:0000256" key="1">
    <source>
        <dbReference type="SAM" id="MobiDB-lite"/>
    </source>
</evidence>
<gene>
    <name evidence="3" type="ORF">IAD50_02420</name>
</gene>
<reference evidence="3" key="1">
    <citation type="submission" date="2020-10" db="EMBL/GenBank/DDBJ databases">
        <authorList>
            <person name="Gilroy R."/>
        </authorList>
    </citation>
    <scope>NUCLEOTIDE SEQUENCE</scope>
    <source>
        <strain evidence="3">CHK195-4489</strain>
    </source>
</reference>
<dbReference type="Pfam" id="PF11167">
    <property type="entry name" value="DUF2953"/>
    <property type="match status" value="1"/>
</dbReference>
<name>A0A9D1I785_9CLOT</name>
<dbReference type="InterPro" id="IPR021338">
    <property type="entry name" value="DUF2953"/>
</dbReference>
<feature type="region of interest" description="Disordered" evidence="1">
    <location>
        <begin position="188"/>
        <end position="215"/>
    </location>
</feature>
<keyword evidence="2" id="KW-0812">Transmembrane</keyword>